<dbReference type="PANTHER" id="PTHR24096">
    <property type="entry name" value="LONG-CHAIN-FATTY-ACID--COA LIGASE"/>
    <property type="match status" value="1"/>
</dbReference>
<dbReference type="STRING" id="1437875.CFRA_04700"/>
<evidence type="ECO:0000256" key="2">
    <source>
        <dbReference type="ARBA" id="ARBA00022598"/>
    </source>
</evidence>
<organism evidence="5 6">
    <name type="scientific">Corynebacterium frankenforstense DSM 45800</name>
    <dbReference type="NCBI Taxonomy" id="1437875"/>
    <lineage>
        <taxon>Bacteria</taxon>
        <taxon>Bacillati</taxon>
        <taxon>Actinomycetota</taxon>
        <taxon>Actinomycetes</taxon>
        <taxon>Mycobacteriales</taxon>
        <taxon>Corynebacteriaceae</taxon>
        <taxon>Corynebacterium</taxon>
    </lineage>
</organism>
<dbReference type="AlphaFoldDB" id="A0A1L7CS91"/>
<dbReference type="PANTHER" id="PTHR24096:SF149">
    <property type="entry name" value="AMP-BINDING DOMAIN-CONTAINING PROTEIN-RELATED"/>
    <property type="match status" value="1"/>
</dbReference>
<accession>A0A1L7CS91</accession>
<dbReference type="InterPro" id="IPR045851">
    <property type="entry name" value="AMP-bd_C_sf"/>
</dbReference>
<keyword evidence="2" id="KW-0436">Ligase</keyword>
<comment type="similarity">
    <text evidence="1">Belongs to the ATP-dependent AMP-binding enzyme family.</text>
</comment>
<evidence type="ECO:0000313" key="5">
    <source>
        <dbReference type="EMBL" id="APT88671.1"/>
    </source>
</evidence>
<evidence type="ECO:0000313" key="6">
    <source>
        <dbReference type="Proteomes" id="UP000185434"/>
    </source>
</evidence>
<name>A0A1L7CS91_9CORY</name>
<dbReference type="InterPro" id="IPR025110">
    <property type="entry name" value="AMP-bd_C"/>
</dbReference>
<dbReference type="Gene3D" id="3.30.300.30">
    <property type="match status" value="1"/>
</dbReference>
<dbReference type="SUPFAM" id="SSF56801">
    <property type="entry name" value="Acetyl-CoA synthetase-like"/>
    <property type="match status" value="1"/>
</dbReference>
<sequence length="525" mass="56361">MPDDETVFDLVFGGITDEERDRPAITDVSTGQTLTLGEFRDRVEALAGALAARGIGVGDVVGLQAPNGIAYALAFHGIMRAGATITPIGALATAKDVEFQLRDSGAGSLLYIDKLGPAGAEGAERAGVDMTVALDDPAAGLAALLTEGEPAPEIDIDPLTHVAALPYSSGTTGRPKGVRLSHHNLTANIRQTVAMLSLNGLRPGWTVMGPLPFFHIYGMNSMLNTIVAARCHLLTMPKFDLHLFLEAHQKYGVQYTYVAPPIMVGLAKHPAVDEFDLSSLEFMLSGAAPLDEELADAVAKRIGCDVIQGYGMTETSPLATAHVRGQGDIGSIGTPAPNTEAKLVDLLDPDLAEIPVPGPGDPQAEGVPEGHSRDGELWIRGPQVMLGYHDNEEATAGALTPDGWLRTGDIARYNANGRLLIVDRAKELIKYKGYQVAPAELEALLLTHDSVADSAVVPWRRPEDGEEVPRAFVVLKEGHELGEEQLKDWVAERVAPYKKIRRIDFIEQIPKSVSGKILRRELRDR</sequence>
<feature type="domain" description="AMP-binding enzyme C-terminal" evidence="4">
    <location>
        <begin position="440"/>
        <end position="516"/>
    </location>
</feature>
<dbReference type="InterPro" id="IPR000873">
    <property type="entry name" value="AMP-dep_synth/lig_dom"/>
</dbReference>
<dbReference type="FunFam" id="3.30.300.30:FF:000007">
    <property type="entry name" value="4-coumarate--CoA ligase 2"/>
    <property type="match status" value="1"/>
</dbReference>
<dbReference type="Pfam" id="PF00501">
    <property type="entry name" value="AMP-binding"/>
    <property type="match status" value="1"/>
</dbReference>
<dbReference type="PROSITE" id="PS00455">
    <property type="entry name" value="AMP_BINDING"/>
    <property type="match status" value="1"/>
</dbReference>
<dbReference type="Proteomes" id="UP000185434">
    <property type="component" value="Chromosome"/>
</dbReference>
<evidence type="ECO:0000259" key="3">
    <source>
        <dbReference type="Pfam" id="PF00501"/>
    </source>
</evidence>
<dbReference type="GO" id="GO:0016405">
    <property type="term" value="F:CoA-ligase activity"/>
    <property type="evidence" value="ECO:0007669"/>
    <property type="project" value="TreeGrafter"/>
</dbReference>
<reference evidence="5" key="1">
    <citation type="submission" date="2014-08" db="EMBL/GenBank/DDBJ databases">
        <title>Complete genome sequence of Corynebacterium frankenforstense ST18(T) (=DSM 45800(T)), isolated from raw cow milk.</title>
        <authorList>
            <person name="Ruckert C."/>
            <person name="Albersmeier A."/>
            <person name="Winkler A."/>
            <person name="Lipski A."/>
            <person name="Kalinowski J."/>
        </authorList>
    </citation>
    <scope>NUCLEOTIDE SEQUENCE [LARGE SCALE GENOMIC DNA]</scope>
    <source>
        <strain evidence="5">ST18</strain>
    </source>
</reference>
<dbReference type="Pfam" id="PF13193">
    <property type="entry name" value="AMP-binding_C"/>
    <property type="match status" value="1"/>
</dbReference>
<dbReference type="InterPro" id="IPR042099">
    <property type="entry name" value="ANL_N_sf"/>
</dbReference>
<dbReference type="KEGG" id="cfk:CFRA_04700"/>
<keyword evidence="6" id="KW-1185">Reference proteome</keyword>
<protein>
    <submittedName>
        <fullName evidence="5">AMP-dependent synthetase</fullName>
    </submittedName>
</protein>
<evidence type="ECO:0000259" key="4">
    <source>
        <dbReference type="Pfam" id="PF13193"/>
    </source>
</evidence>
<feature type="domain" description="AMP-dependent synthetase/ligase" evidence="3">
    <location>
        <begin position="19"/>
        <end position="389"/>
    </location>
</feature>
<proteinExistence type="inferred from homology"/>
<gene>
    <name evidence="5" type="ORF">CFRA_04700</name>
</gene>
<dbReference type="EMBL" id="CP009247">
    <property type="protein sequence ID" value="APT88671.1"/>
    <property type="molecule type" value="Genomic_DNA"/>
</dbReference>
<dbReference type="InterPro" id="IPR020845">
    <property type="entry name" value="AMP-binding_CS"/>
</dbReference>
<dbReference type="Gene3D" id="3.40.50.12780">
    <property type="entry name" value="N-terminal domain of ligase-like"/>
    <property type="match status" value="1"/>
</dbReference>
<evidence type="ECO:0000256" key="1">
    <source>
        <dbReference type="ARBA" id="ARBA00006432"/>
    </source>
</evidence>